<dbReference type="InterPro" id="IPR036834">
    <property type="entry name" value="Bcl-2-like_sf"/>
</dbReference>
<reference evidence="14 15" key="2">
    <citation type="journal article" date="2018" name="Annu Rev Anim Biosci">
        <title>Bat Biology, Genomes, and the Bat1K Project: To Generate Chromosome-Level Genomes for All Living Bat Species.</title>
        <authorList>
            <person name="Teeling E.C."/>
            <person name="Vernes S.C."/>
            <person name="Davalos L.M."/>
            <person name="Ray D.A."/>
            <person name="Gilbert M.T.P."/>
            <person name="Myers E."/>
        </authorList>
    </citation>
    <scope>NUCLEOTIDE SEQUENCE</scope>
</reference>
<evidence type="ECO:0000313" key="15">
    <source>
        <dbReference type="Proteomes" id="UP000472240"/>
    </source>
</evidence>
<reference evidence="14 15" key="1">
    <citation type="journal article" date="2015" name="Annu Rev Anim Biosci">
        <title>The Genome 10K Project: a way forward.</title>
        <authorList>
            <person name="Koepfli K.P."/>
            <person name="Paten B."/>
            <person name="O'Brien S.J."/>
            <person name="Koepfli K.P."/>
            <person name="Paten B."/>
            <person name="Antunes A."/>
            <person name="Belov K."/>
            <person name="Bustamante C."/>
            <person name="Castoe T.A."/>
            <person name="Clawson H."/>
            <person name="Crawford A.J."/>
            <person name="Diekhans M."/>
            <person name="Distel D."/>
            <person name="Durbin R."/>
            <person name="Earl D."/>
            <person name="Fujita M.K."/>
            <person name="Gamble T."/>
            <person name="Georges A."/>
            <person name="Gemmell N."/>
            <person name="Gilbert M.T."/>
            <person name="Graves J.M."/>
            <person name="Green R.E."/>
            <person name="Hickey G."/>
            <person name="Jarvis E.D."/>
            <person name="Johnson W."/>
            <person name="Komissarov A."/>
            <person name="Korf I."/>
            <person name="Kuhn R."/>
            <person name="Larkin D.M."/>
            <person name="Lewin H."/>
            <person name="Lopez J.V."/>
            <person name="Ma J."/>
            <person name="Marques-Bonet T."/>
            <person name="Miller W."/>
            <person name="Murphy R."/>
            <person name="Pevzner P."/>
            <person name="Shapiro B."/>
            <person name="Steiner C."/>
            <person name="Tamazian G."/>
            <person name="Venkatesh B."/>
            <person name="Wang J."/>
            <person name="Wayne R."/>
            <person name="Wiley E."/>
            <person name="Yang H."/>
            <person name="Zhang G."/>
            <person name="Haussler D."/>
            <person name="Ryder O."/>
            <person name="O'Brien S.J."/>
        </authorList>
    </citation>
    <scope>NUCLEOTIDE SEQUENCE</scope>
</reference>
<evidence type="ECO:0000256" key="7">
    <source>
        <dbReference type="ARBA" id="ARBA00023128"/>
    </source>
</evidence>
<dbReference type="InterPro" id="IPR010479">
    <property type="entry name" value="BID"/>
</dbReference>
<evidence type="ECO:0000256" key="4">
    <source>
        <dbReference type="ARBA" id="ARBA00022490"/>
    </source>
</evidence>
<evidence type="ECO:0000256" key="9">
    <source>
        <dbReference type="ARBA" id="ARBA00055577"/>
    </source>
</evidence>
<dbReference type="GO" id="GO:0090200">
    <property type="term" value="P:positive regulation of release of cytochrome c from mitochondria"/>
    <property type="evidence" value="ECO:0007669"/>
    <property type="project" value="UniProtKB-ARBA"/>
</dbReference>
<keyword evidence="4" id="KW-0963">Cytoplasm</keyword>
<dbReference type="GO" id="GO:0001836">
    <property type="term" value="P:release of cytochrome c from mitochondria"/>
    <property type="evidence" value="ECO:0007669"/>
    <property type="project" value="UniProtKB-ARBA"/>
</dbReference>
<dbReference type="Gene3D" id="1.10.437.10">
    <property type="entry name" value="Blc2-like"/>
    <property type="match status" value="1"/>
</dbReference>
<dbReference type="GO" id="GO:2001238">
    <property type="term" value="P:positive regulation of extrinsic apoptotic signaling pathway"/>
    <property type="evidence" value="ECO:0007669"/>
    <property type="project" value="TreeGrafter"/>
</dbReference>
<sequence length="317" mass="34747">MNRAKVAATVYQLLCPAKSGCLLPPGAPASQRARSRRRAVGGRAVGGGAGRGGRDHGARWAGARGRDRGSPRAARLGPLPVPPTPATSRRLFVGCLSWIPVSQKPVKLPAACTMDPQVSNGSGLQDERITDLLVFGFLQHCSNCNFHKELKVLGHELPIPAFLPEGHDDELQTDGNRYSHVVQQGPRIDSESQEEIIHNIARQLAQIGDTMECRIPPTLVNRLAAEFMNGNLSEEDRRCRLAAALDQLMQTFPKDMETEKAKLMLTLLLAKKVADHSPSLLQGVFRTTVNFINQSLLTYVRNLFRNVKAFFVLSTES</sequence>
<dbReference type="GO" id="GO:0033554">
    <property type="term" value="P:cellular response to stress"/>
    <property type="evidence" value="ECO:0007669"/>
    <property type="project" value="UniProtKB-ARBA"/>
</dbReference>
<feature type="compositionally biased region" description="Basic and acidic residues" evidence="13">
    <location>
        <begin position="52"/>
        <end position="70"/>
    </location>
</feature>
<proteinExistence type="predicted"/>
<evidence type="ECO:0000256" key="12">
    <source>
        <dbReference type="ARBA" id="ARBA00081055"/>
    </source>
</evidence>
<dbReference type="GO" id="GO:0005829">
    <property type="term" value="C:cytosol"/>
    <property type="evidence" value="ECO:0007669"/>
    <property type="project" value="UniProtKB-ARBA"/>
</dbReference>
<comment type="subcellular location">
    <subcellularLocation>
        <location evidence="2">Cytoplasm</location>
    </subcellularLocation>
    <subcellularLocation>
        <location evidence="1">Mitochondrion outer membrane</location>
    </subcellularLocation>
</comment>
<evidence type="ECO:0000256" key="11">
    <source>
        <dbReference type="ARBA" id="ARBA00063031"/>
    </source>
</evidence>
<dbReference type="GO" id="GO:0035556">
    <property type="term" value="P:intracellular signal transduction"/>
    <property type="evidence" value="ECO:0007669"/>
    <property type="project" value="UniProtKB-ARBA"/>
</dbReference>
<dbReference type="Proteomes" id="UP000472240">
    <property type="component" value="Chromosome 10"/>
</dbReference>
<dbReference type="GeneTree" id="ENSGT00390000002868"/>
<feature type="region of interest" description="Disordered" evidence="13">
    <location>
        <begin position="25"/>
        <end position="83"/>
    </location>
</feature>
<dbReference type="GO" id="GO:2001244">
    <property type="term" value="P:positive regulation of intrinsic apoptotic signaling pathway"/>
    <property type="evidence" value="ECO:0007669"/>
    <property type="project" value="TreeGrafter"/>
</dbReference>
<keyword evidence="5" id="KW-0053">Apoptosis</keyword>
<reference evidence="14" key="4">
    <citation type="submission" date="2025-08" db="UniProtKB">
        <authorList>
            <consortium name="Ensembl"/>
        </authorList>
    </citation>
    <scope>IDENTIFICATION</scope>
</reference>
<keyword evidence="15" id="KW-1185">Reference proteome</keyword>
<dbReference type="PANTHER" id="PTHR35447">
    <property type="entry name" value="BH3-INTERACTING DOMAIN DEATH AGONIST"/>
    <property type="match status" value="1"/>
</dbReference>
<protein>
    <recommendedName>
        <fullName evidence="3">BH3-interacting domain death agonist</fullName>
    </recommendedName>
    <alternativeName>
        <fullName evidence="12">p22 BID</fullName>
    </alternativeName>
</protein>
<evidence type="ECO:0000256" key="8">
    <source>
        <dbReference type="ARBA" id="ARBA00023136"/>
    </source>
</evidence>
<keyword evidence="6" id="KW-1000">Mitochondrion outer membrane</keyword>
<comment type="function">
    <text evidence="10">Induces caspases and apoptosis. Counters the protective effect of BCL2.</text>
</comment>
<keyword evidence="7" id="KW-0496">Mitochondrion</keyword>
<comment type="function">
    <text evidence="9">Induces caspase activation and apoptosis. Allows the release of cytochrome c.</text>
</comment>
<dbReference type="FunFam" id="1.10.437.10:FF:000010">
    <property type="entry name" value="BH3-interacting domain death agonist"/>
    <property type="match status" value="1"/>
</dbReference>
<name>A0A671DYN3_RHIFE</name>
<dbReference type="Ensembl" id="ENSRFET00010004899.1">
    <property type="protein sequence ID" value="ENSRFEP00010004473.1"/>
    <property type="gene ID" value="ENSRFEG00010003117.1"/>
</dbReference>
<organism evidence="14 15">
    <name type="scientific">Rhinolophus ferrumequinum</name>
    <name type="common">Greater horseshoe bat</name>
    <dbReference type="NCBI Taxonomy" id="59479"/>
    <lineage>
        <taxon>Eukaryota</taxon>
        <taxon>Metazoa</taxon>
        <taxon>Chordata</taxon>
        <taxon>Craniata</taxon>
        <taxon>Vertebrata</taxon>
        <taxon>Euteleostomi</taxon>
        <taxon>Mammalia</taxon>
        <taxon>Eutheria</taxon>
        <taxon>Laurasiatheria</taxon>
        <taxon>Chiroptera</taxon>
        <taxon>Yinpterochiroptera</taxon>
        <taxon>Rhinolophoidea</taxon>
        <taxon>Rhinolophidae</taxon>
        <taxon>Rhinolophinae</taxon>
        <taxon>Rhinolophus</taxon>
    </lineage>
</organism>
<comment type="subunit">
    <text evidence="11">Forms heterodimers either with the pro-apoptotic protein BAX or the anti-apoptotic protein BCL2. Interacts with PLEKHN1.</text>
</comment>
<evidence type="ECO:0000256" key="13">
    <source>
        <dbReference type="SAM" id="MobiDB-lite"/>
    </source>
</evidence>
<evidence type="ECO:0000313" key="14">
    <source>
        <dbReference type="Ensembl" id="ENSRFEP00010004473.1"/>
    </source>
</evidence>
<evidence type="ECO:0000256" key="1">
    <source>
        <dbReference type="ARBA" id="ARBA00004294"/>
    </source>
</evidence>
<evidence type="ECO:0000256" key="6">
    <source>
        <dbReference type="ARBA" id="ARBA00022787"/>
    </source>
</evidence>
<dbReference type="SUPFAM" id="SSF56854">
    <property type="entry name" value="Bcl-2 inhibitors of programmed cell death"/>
    <property type="match status" value="1"/>
</dbReference>
<reference evidence="14" key="5">
    <citation type="submission" date="2025-09" db="UniProtKB">
        <authorList>
            <consortium name="Ensembl"/>
        </authorList>
    </citation>
    <scope>IDENTIFICATION</scope>
</reference>
<keyword evidence="8" id="KW-0472">Membrane</keyword>
<dbReference type="PANTHER" id="PTHR35447:SF1">
    <property type="entry name" value="BH3-INTERACTING DOMAIN DEATH AGONIST"/>
    <property type="match status" value="1"/>
</dbReference>
<accession>A0A671DYN3</accession>
<dbReference type="InParanoid" id="A0A671DYN3"/>
<evidence type="ECO:0000256" key="5">
    <source>
        <dbReference type="ARBA" id="ARBA00022703"/>
    </source>
</evidence>
<reference evidence="15" key="3">
    <citation type="submission" date="2018-12" db="EMBL/GenBank/DDBJ databases">
        <title>G10K-VGP greater horseshoe bat female genome, primary haplotype.</title>
        <authorList>
            <person name="Teeling E."/>
            <person name="Myers G."/>
            <person name="Vernes S."/>
            <person name="Pippel M."/>
            <person name="Winkler S."/>
            <person name="Fedrigo O."/>
            <person name="Rhie A."/>
            <person name="Koren S."/>
            <person name="Phillippy A."/>
            <person name="Lewin H."/>
            <person name="Damas J."/>
            <person name="Howe K."/>
            <person name="Mountcastle J."/>
            <person name="Jarvis E.D."/>
        </authorList>
    </citation>
    <scope>NUCLEOTIDE SEQUENCE [LARGE SCALE GENOMIC DNA]</scope>
</reference>
<evidence type="ECO:0000256" key="10">
    <source>
        <dbReference type="ARBA" id="ARBA00057135"/>
    </source>
</evidence>
<evidence type="ECO:0000256" key="2">
    <source>
        <dbReference type="ARBA" id="ARBA00004496"/>
    </source>
</evidence>
<dbReference type="Pfam" id="PF06393">
    <property type="entry name" value="BID"/>
    <property type="match status" value="1"/>
</dbReference>
<dbReference type="FunCoup" id="A0A671DYN3">
    <property type="interactions" value="601"/>
</dbReference>
<dbReference type="AlphaFoldDB" id="A0A671DYN3"/>
<dbReference type="OMA" id="MSHSWWG"/>
<evidence type="ECO:0000256" key="3">
    <source>
        <dbReference type="ARBA" id="ARBA00015802"/>
    </source>
</evidence>
<dbReference type="GO" id="GO:0005741">
    <property type="term" value="C:mitochondrial outer membrane"/>
    <property type="evidence" value="ECO:0007669"/>
    <property type="project" value="UniProtKB-SubCell"/>
</dbReference>